<protein>
    <submittedName>
        <fullName evidence="2">Para-aminobenzoate synthase component I</fullName>
    </submittedName>
</protein>
<sequence>AQDAAFAAELLASDKDRAENLMIVDLLRNDLGRSCRIGSVK</sequence>
<reference evidence="2 3" key="1">
    <citation type="journal article" date="2011" name="PLoS Pathog.">
        <title>Dynamic evolution of pathogenicity revealed by sequencing and comparative genomics of 19 Pseudomonas syringae isolates.</title>
        <authorList>
            <person name="Baltrus D.A."/>
            <person name="Nishimura M.T."/>
            <person name="Romanchuk A."/>
            <person name="Chang J.H."/>
            <person name="Mukhtar M.S."/>
            <person name="Cherkis K."/>
            <person name="Roach J."/>
            <person name="Grant S.R."/>
            <person name="Jones C.D."/>
            <person name="Dangl J.L."/>
        </authorList>
    </citation>
    <scope>NUCLEOTIDE SEQUENCE [LARGE SCALE GENOMIC DNA]</scope>
    <source>
        <strain evidence="2 3">1704B</strain>
    </source>
</reference>
<dbReference type="PRINTS" id="PR00095">
    <property type="entry name" value="ANTSNTHASEI"/>
</dbReference>
<keyword evidence="3" id="KW-1185">Reference proteome</keyword>
<accession>F3GRB0</accession>
<dbReference type="EMBL" id="AEAI01004487">
    <property type="protein sequence ID" value="EGH49613.1"/>
    <property type="molecule type" value="Genomic_DNA"/>
</dbReference>
<name>F3GRB0_PSESJ</name>
<dbReference type="Pfam" id="PF00425">
    <property type="entry name" value="Chorismate_bind"/>
    <property type="match status" value="1"/>
</dbReference>
<gene>
    <name evidence="2" type="ORF">PSYPI_47403</name>
</gene>
<dbReference type="PANTHER" id="PTHR11236">
    <property type="entry name" value="AMINOBENZOATE/ANTHRANILATE SYNTHASE"/>
    <property type="match status" value="1"/>
</dbReference>
<dbReference type="Gene3D" id="3.60.120.10">
    <property type="entry name" value="Anthranilate synthase"/>
    <property type="match status" value="1"/>
</dbReference>
<dbReference type="AlphaFoldDB" id="F3GRB0"/>
<dbReference type="Proteomes" id="UP000004986">
    <property type="component" value="Unassembled WGS sequence"/>
</dbReference>
<evidence type="ECO:0000313" key="3">
    <source>
        <dbReference type="Proteomes" id="UP000004986"/>
    </source>
</evidence>
<dbReference type="InterPro" id="IPR019999">
    <property type="entry name" value="Anth_synth_I-like"/>
</dbReference>
<feature type="non-terminal residue" evidence="2">
    <location>
        <position position="1"/>
    </location>
</feature>
<dbReference type="InterPro" id="IPR015890">
    <property type="entry name" value="Chorismate_C"/>
</dbReference>
<dbReference type="SUPFAM" id="SSF56322">
    <property type="entry name" value="ADC synthase"/>
    <property type="match status" value="1"/>
</dbReference>
<proteinExistence type="predicted"/>
<dbReference type="GO" id="GO:0000162">
    <property type="term" value="P:L-tryptophan biosynthetic process"/>
    <property type="evidence" value="ECO:0007669"/>
    <property type="project" value="TreeGrafter"/>
</dbReference>
<dbReference type="PANTHER" id="PTHR11236:SF9">
    <property type="entry name" value="ANTHRANILATE SYNTHASE COMPONENT 1"/>
    <property type="match status" value="1"/>
</dbReference>
<evidence type="ECO:0000313" key="2">
    <source>
        <dbReference type="EMBL" id="EGH49613.1"/>
    </source>
</evidence>
<dbReference type="HOGENOM" id="CLU_3281751_0_0_6"/>
<organism evidence="2 3">
    <name type="scientific">Pseudomonas syringae pv. pisi str. 1704B</name>
    <dbReference type="NCBI Taxonomy" id="629263"/>
    <lineage>
        <taxon>Bacteria</taxon>
        <taxon>Pseudomonadati</taxon>
        <taxon>Pseudomonadota</taxon>
        <taxon>Gammaproteobacteria</taxon>
        <taxon>Pseudomonadales</taxon>
        <taxon>Pseudomonadaceae</taxon>
        <taxon>Pseudomonas</taxon>
        <taxon>Pseudomonas syringae</taxon>
    </lineage>
</organism>
<evidence type="ECO:0000259" key="1">
    <source>
        <dbReference type="Pfam" id="PF00425"/>
    </source>
</evidence>
<feature type="domain" description="Chorismate-utilising enzyme C-terminal" evidence="1">
    <location>
        <begin position="2"/>
        <end position="41"/>
    </location>
</feature>
<dbReference type="InterPro" id="IPR005801">
    <property type="entry name" value="ADC_synthase"/>
</dbReference>
<comment type="caution">
    <text evidence="2">The sequence shown here is derived from an EMBL/GenBank/DDBJ whole genome shotgun (WGS) entry which is preliminary data.</text>
</comment>
<feature type="non-terminal residue" evidence="2">
    <location>
        <position position="41"/>
    </location>
</feature>